<feature type="compositionally biased region" description="Polar residues" evidence="1">
    <location>
        <begin position="260"/>
        <end position="284"/>
    </location>
</feature>
<feature type="region of interest" description="Disordered" evidence="1">
    <location>
        <begin position="833"/>
        <end position="858"/>
    </location>
</feature>
<dbReference type="STRING" id="1157962.A0A250WPU4"/>
<sequence length="999" mass="107316">MSTASVEVEVIGRRKAHFWKPFNDWWREVLANTGKRPTADDVYMWYSAFAREIWGTDRVPTLDEARVHAKSLRSVDDVKSYFRKYRAKRISQSDSHGDSERDDHGLNVDIGRCSKKDSLSVKSAGNLPHGMMPMHSFTPETDSSKRKRLVSSIQYHQKCLDSTMLRCKAEHALDSTQVPSVRTILLDGQLQWADSTICKHDVSSLFFCSEERKALSKLGAPSPLQMPNHSSRQVLANQSLQTPAFRGVVQDSTRSKPGYHSQTSPCLTGTEGSSGFNPSCNGRQTAERPAISDADQLSSAKLDLALCCNMHLQTPVSMQSLASDHGTPMEAPFKVKTEHSVEVPFKPKAGRWCEMSVLKPPLSASSLKQPALTPARLASQPVCTVAAPEHTPSQCAHHPNVSAQTSSQSSYNPAVLACTFSPPYVNHSWPAQNAPASTLNPVSSSQAPVPHRSFTPGCKAHISPAFALNMLLPGPYAAAQSSFINPLSPAPSSSQSQFDLAVPAHNLPLSSSHLVLPLQSSSMPTLSTPKPAHCPSQSSLILAIPAHVPTSESRFADSTTPGNCEALKPLPTTREGIHAPSCFSKKDPPPPSLSVPLIASPQSCPSAIKNCLCSQGTDASLGWSASFYLRQHEYGMPPGCAPNCAPALTLPPSFIYSHTKLDDYQLVDESFNVTDLLNMLLDGSPGARSPSTCAASSFSNDIASRELFSDTSSPQVLLPCSPKQSDNVCHQPGSNVLHVMMQSSHSADPLRGLPNHSTHILGHGHHLGGISVPTSTAWMQEQYPPVDSKGLFSSSSMMQLSPETCLMNPWEAGPVILHQPFQERQQAMSCVTTGTSTPVPLTQAQKQGPHSSRHGTPQPRILPSWLSCGSNPQAAPCSHAGYVQDCDGKGAMLLAALRFSAAGGEGGHPLLNSAHPLPPELHNISCKRAGSNHGSKVGVTATAGSWLNDCFQLQDNVGDIACDSPITKMLRETQHMWAHDPELVTGLSATSATTLLPAH</sequence>
<evidence type="ECO:0000313" key="3">
    <source>
        <dbReference type="Proteomes" id="UP000232323"/>
    </source>
</evidence>
<dbReference type="Proteomes" id="UP000232323">
    <property type="component" value="Unassembled WGS sequence"/>
</dbReference>
<gene>
    <name evidence="2" type="ORF">CEUSTIGMA_g175.t1</name>
</gene>
<feature type="region of interest" description="Disordered" evidence="1">
    <location>
        <begin position="249"/>
        <end position="289"/>
    </location>
</feature>
<feature type="region of interest" description="Disordered" evidence="1">
    <location>
        <begin position="122"/>
        <end position="143"/>
    </location>
</feature>
<dbReference type="EMBL" id="BEGY01000001">
    <property type="protein sequence ID" value="GAX72719.1"/>
    <property type="molecule type" value="Genomic_DNA"/>
</dbReference>
<comment type="caution">
    <text evidence="2">The sequence shown here is derived from an EMBL/GenBank/DDBJ whole genome shotgun (WGS) entry which is preliminary data.</text>
</comment>
<evidence type="ECO:0000256" key="1">
    <source>
        <dbReference type="SAM" id="MobiDB-lite"/>
    </source>
</evidence>
<proteinExistence type="predicted"/>
<feature type="compositionally biased region" description="Polar residues" evidence="1">
    <location>
        <begin position="833"/>
        <end position="850"/>
    </location>
</feature>
<feature type="compositionally biased region" description="Basic and acidic residues" evidence="1">
    <location>
        <begin position="95"/>
        <end position="111"/>
    </location>
</feature>
<accession>A0A250WPU4</accession>
<dbReference type="OrthoDB" id="549613at2759"/>
<reference evidence="2 3" key="1">
    <citation type="submission" date="2017-08" db="EMBL/GenBank/DDBJ databases">
        <title>Acidophilic green algal genome provides insights into adaptation to an acidic environment.</title>
        <authorList>
            <person name="Hirooka S."/>
            <person name="Hirose Y."/>
            <person name="Kanesaki Y."/>
            <person name="Higuchi S."/>
            <person name="Fujiwara T."/>
            <person name="Onuma R."/>
            <person name="Era A."/>
            <person name="Ohbayashi R."/>
            <person name="Uzuka A."/>
            <person name="Nozaki H."/>
            <person name="Yoshikawa H."/>
            <person name="Miyagishima S.Y."/>
        </authorList>
    </citation>
    <scope>NUCLEOTIDE SEQUENCE [LARGE SCALE GENOMIC DNA]</scope>
    <source>
        <strain evidence="2 3">NIES-2499</strain>
    </source>
</reference>
<feature type="region of interest" description="Disordered" evidence="1">
    <location>
        <begin position="92"/>
        <end position="111"/>
    </location>
</feature>
<protein>
    <submittedName>
        <fullName evidence="2">Uncharacterized protein</fullName>
    </submittedName>
</protein>
<organism evidence="2 3">
    <name type="scientific">Chlamydomonas eustigma</name>
    <dbReference type="NCBI Taxonomy" id="1157962"/>
    <lineage>
        <taxon>Eukaryota</taxon>
        <taxon>Viridiplantae</taxon>
        <taxon>Chlorophyta</taxon>
        <taxon>core chlorophytes</taxon>
        <taxon>Chlorophyceae</taxon>
        <taxon>CS clade</taxon>
        <taxon>Chlamydomonadales</taxon>
        <taxon>Chlamydomonadaceae</taxon>
        <taxon>Chlamydomonas</taxon>
    </lineage>
</organism>
<name>A0A250WPU4_9CHLO</name>
<dbReference type="AlphaFoldDB" id="A0A250WPU4"/>
<keyword evidence="3" id="KW-1185">Reference proteome</keyword>
<evidence type="ECO:0000313" key="2">
    <source>
        <dbReference type="EMBL" id="GAX72719.1"/>
    </source>
</evidence>